<dbReference type="InterPro" id="IPR033753">
    <property type="entry name" value="GCV_H/Fam206"/>
</dbReference>
<evidence type="ECO:0000256" key="3">
    <source>
        <dbReference type="HAMAP-Rule" id="MF_00272"/>
    </source>
</evidence>
<dbReference type="InterPro" id="IPR003016">
    <property type="entry name" value="2-oxoA_DH_lipoyl-BS"/>
</dbReference>
<dbReference type="NCBIfam" id="NF002270">
    <property type="entry name" value="PRK01202.1"/>
    <property type="match status" value="1"/>
</dbReference>
<dbReference type="PROSITE" id="PS00189">
    <property type="entry name" value="LIPOYL"/>
    <property type="match status" value="1"/>
</dbReference>
<dbReference type="Proteomes" id="UP000321046">
    <property type="component" value="Unassembled WGS sequence"/>
</dbReference>
<accession>A0A5C6X105</accession>
<dbReference type="InterPro" id="IPR017453">
    <property type="entry name" value="GCV_H_sub"/>
</dbReference>
<name>A0A5C6X105_9DELT</name>
<evidence type="ECO:0000256" key="2">
    <source>
        <dbReference type="ARBA" id="ARBA00022823"/>
    </source>
</evidence>
<dbReference type="PANTHER" id="PTHR11715">
    <property type="entry name" value="GLYCINE CLEAVAGE SYSTEM H PROTEIN"/>
    <property type="match status" value="1"/>
</dbReference>
<evidence type="ECO:0000313" key="7">
    <source>
        <dbReference type="Proteomes" id="UP000321046"/>
    </source>
</evidence>
<comment type="subunit">
    <text evidence="3">The glycine cleavage system is composed of four proteins: P, T, L and H.</text>
</comment>
<dbReference type="OrthoDB" id="9796712at2"/>
<dbReference type="GO" id="GO:0009249">
    <property type="term" value="P:protein lipoylation"/>
    <property type="evidence" value="ECO:0007669"/>
    <property type="project" value="TreeGrafter"/>
</dbReference>
<dbReference type="Pfam" id="PF01597">
    <property type="entry name" value="GCV_H"/>
    <property type="match status" value="1"/>
</dbReference>
<dbReference type="EMBL" id="VOSL01000144">
    <property type="protein sequence ID" value="TXD31898.1"/>
    <property type="molecule type" value="Genomic_DNA"/>
</dbReference>
<dbReference type="GO" id="GO:0005960">
    <property type="term" value="C:glycine cleavage complex"/>
    <property type="evidence" value="ECO:0007669"/>
    <property type="project" value="InterPro"/>
</dbReference>
<dbReference type="PANTHER" id="PTHR11715:SF3">
    <property type="entry name" value="GLYCINE CLEAVAGE SYSTEM H PROTEIN-RELATED"/>
    <property type="match status" value="1"/>
</dbReference>
<reference evidence="6 7" key="1">
    <citation type="submission" date="2019-08" db="EMBL/GenBank/DDBJ databases">
        <title>Bradymonadales sp. TMQ2.</title>
        <authorList>
            <person name="Liang Q."/>
        </authorList>
    </citation>
    <scope>NUCLEOTIDE SEQUENCE [LARGE SCALE GENOMIC DNA]</scope>
    <source>
        <strain evidence="6 7">TMQ2</strain>
    </source>
</reference>
<organism evidence="6 7">
    <name type="scientific">Lujinxingia vulgaris</name>
    <dbReference type="NCBI Taxonomy" id="2600176"/>
    <lineage>
        <taxon>Bacteria</taxon>
        <taxon>Deltaproteobacteria</taxon>
        <taxon>Bradymonadales</taxon>
        <taxon>Lujinxingiaceae</taxon>
        <taxon>Lujinxingia</taxon>
    </lineage>
</organism>
<dbReference type="CDD" id="cd06848">
    <property type="entry name" value="GCS_H"/>
    <property type="match status" value="1"/>
</dbReference>
<dbReference type="NCBIfam" id="TIGR00527">
    <property type="entry name" value="gcvH"/>
    <property type="match status" value="1"/>
</dbReference>
<dbReference type="InterPro" id="IPR011053">
    <property type="entry name" value="Single_hybrid_motif"/>
</dbReference>
<dbReference type="Gene3D" id="2.40.50.100">
    <property type="match status" value="1"/>
</dbReference>
<comment type="cofactor">
    <cofactor evidence="3">
        <name>(R)-lipoate</name>
        <dbReference type="ChEBI" id="CHEBI:83088"/>
    </cofactor>
    <text evidence="3">Binds 1 lipoyl cofactor covalently.</text>
</comment>
<protein>
    <recommendedName>
        <fullName evidence="3">Glycine cleavage system H protein</fullName>
    </recommendedName>
</protein>
<dbReference type="InterPro" id="IPR002930">
    <property type="entry name" value="GCV_H"/>
</dbReference>
<proteinExistence type="inferred from homology"/>
<evidence type="ECO:0000259" key="5">
    <source>
        <dbReference type="PROSITE" id="PS50968"/>
    </source>
</evidence>
<keyword evidence="2 3" id="KW-0450">Lipoyl</keyword>
<dbReference type="RefSeq" id="WP_146977188.1">
    <property type="nucleotide sequence ID" value="NZ_VOSL01000144.1"/>
</dbReference>
<dbReference type="HAMAP" id="MF_00272">
    <property type="entry name" value="GcvH"/>
    <property type="match status" value="1"/>
</dbReference>
<dbReference type="SUPFAM" id="SSF51230">
    <property type="entry name" value="Single hybrid motif"/>
    <property type="match status" value="1"/>
</dbReference>
<feature type="domain" description="Lipoyl-binding" evidence="5">
    <location>
        <begin position="23"/>
        <end position="105"/>
    </location>
</feature>
<sequence length="130" mass="14107">MQLPDSYRYSKDHEWVSDQGDGTVLVGITHYAQDALGDIVFVELPEVGAELNAEDDFGVVESVKTVSDVYAPVSGEVVAINDALEDAPELVNESPYQEGWIVRIKLSDPAEINALMDAAGYEAFLNDGES</sequence>
<dbReference type="GO" id="GO:0005737">
    <property type="term" value="C:cytoplasm"/>
    <property type="evidence" value="ECO:0007669"/>
    <property type="project" value="TreeGrafter"/>
</dbReference>
<feature type="modified residue" description="N6-lipoyllysine" evidence="3 4">
    <location>
        <position position="64"/>
    </location>
</feature>
<comment type="similarity">
    <text evidence="1 3">Belongs to the GcvH family.</text>
</comment>
<comment type="caution">
    <text evidence="6">The sequence shown here is derived from an EMBL/GenBank/DDBJ whole genome shotgun (WGS) entry which is preliminary data.</text>
</comment>
<dbReference type="GO" id="GO:0019464">
    <property type="term" value="P:glycine decarboxylation via glycine cleavage system"/>
    <property type="evidence" value="ECO:0007669"/>
    <property type="project" value="UniProtKB-UniRule"/>
</dbReference>
<evidence type="ECO:0000256" key="1">
    <source>
        <dbReference type="ARBA" id="ARBA00009249"/>
    </source>
</evidence>
<dbReference type="AlphaFoldDB" id="A0A5C6X105"/>
<evidence type="ECO:0000256" key="4">
    <source>
        <dbReference type="PIRSR" id="PIRSR617453-50"/>
    </source>
</evidence>
<dbReference type="InterPro" id="IPR000089">
    <property type="entry name" value="Biotin_lipoyl"/>
</dbReference>
<gene>
    <name evidence="3 6" type="primary">gcvH</name>
    <name evidence="6" type="ORF">FRC96_19920</name>
</gene>
<dbReference type="PROSITE" id="PS50968">
    <property type="entry name" value="BIOTINYL_LIPOYL"/>
    <property type="match status" value="1"/>
</dbReference>
<comment type="function">
    <text evidence="3">The glycine cleavage system catalyzes the degradation of glycine. The H protein shuttles the methylamine group of glycine from the P protein to the T protein.</text>
</comment>
<evidence type="ECO:0000313" key="6">
    <source>
        <dbReference type="EMBL" id="TXD31898.1"/>
    </source>
</evidence>